<dbReference type="AlphaFoldDB" id="A0A5J4NKH3"/>
<evidence type="ECO:0000313" key="1">
    <source>
        <dbReference type="EMBL" id="KAA3675983.1"/>
    </source>
</evidence>
<name>A0A5J4NKH3_9TREM</name>
<sequence length="249" mass="29320">MTLPEEDRRLFKQYAQTAVQRQADKKKKLPHSLNQIESQAEFQREPERYAHNCSAIMLSHTTLEELSLDLKFCYPWSNCDRPDTEIQVENFHTQLNELASSSEFNAERYESTVVNTCYTYLNGKLTKCSLLKHEHLDTARELKSNRNILLMKPDRTDYLIKISSIFSDKSKFRETEKDKEEMTTIEKSFFDLLNQMKQVDVIDSSTFELIRPTETVIPHWYDLPKVHEDKTPIKPILDVHSSLYHDLAR</sequence>
<organism evidence="1 2">
    <name type="scientific">Paragonimus westermani</name>
    <dbReference type="NCBI Taxonomy" id="34504"/>
    <lineage>
        <taxon>Eukaryota</taxon>
        <taxon>Metazoa</taxon>
        <taxon>Spiralia</taxon>
        <taxon>Lophotrochozoa</taxon>
        <taxon>Platyhelminthes</taxon>
        <taxon>Trematoda</taxon>
        <taxon>Digenea</taxon>
        <taxon>Plagiorchiida</taxon>
        <taxon>Troglotremata</taxon>
        <taxon>Troglotrematidae</taxon>
        <taxon>Paragonimus</taxon>
    </lineage>
</organism>
<evidence type="ECO:0000313" key="2">
    <source>
        <dbReference type="Proteomes" id="UP000324629"/>
    </source>
</evidence>
<accession>A0A5J4NKH3</accession>
<keyword evidence="2" id="KW-1185">Reference proteome</keyword>
<reference evidence="1 2" key="1">
    <citation type="journal article" date="2019" name="Gigascience">
        <title>Whole-genome sequence of the oriental lung fluke Paragonimus westermani.</title>
        <authorList>
            <person name="Oey H."/>
            <person name="Zakrzewski M."/>
            <person name="Narain K."/>
            <person name="Devi K.R."/>
            <person name="Agatsuma T."/>
            <person name="Nawaratna S."/>
            <person name="Gobert G.N."/>
            <person name="Jones M.K."/>
            <person name="Ragan M.A."/>
            <person name="McManus D.P."/>
            <person name="Krause L."/>
        </authorList>
    </citation>
    <scope>NUCLEOTIDE SEQUENCE [LARGE SCALE GENOMIC DNA]</scope>
    <source>
        <strain evidence="1 2">IND2009</strain>
    </source>
</reference>
<dbReference type="Proteomes" id="UP000324629">
    <property type="component" value="Unassembled WGS sequence"/>
</dbReference>
<proteinExistence type="predicted"/>
<protein>
    <submittedName>
        <fullName evidence="1">Uncharacterized protein</fullName>
    </submittedName>
</protein>
<gene>
    <name evidence="1" type="ORF">DEA37_0008516</name>
</gene>
<comment type="caution">
    <text evidence="1">The sequence shown here is derived from an EMBL/GenBank/DDBJ whole genome shotgun (WGS) entry which is preliminary data.</text>
</comment>
<dbReference type="EMBL" id="QNGE01002210">
    <property type="protein sequence ID" value="KAA3675983.1"/>
    <property type="molecule type" value="Genomic_DNA"/>
</dbReference>